<dbReference type="Proteomes" id="UP000722485">
    <property type="component" value="Unassembled WGS sequence"/>
</dbReference>
<dbReference type="AlphaFoldDB" id="A0A9P5H1U9"/>
<evidence type="ECO:0000256" key="2">
    <source>
        <dbReference type="SAM" id="SignalP"/>
    </source>
</evidence>
<reference evidence="3" key="1">
    <citation type="submission" date="2020-03" db="EMBL/GenBank/DDBJ databases">
        <title>Draft Genome Sequence of Cylindrodendrum hubeiense.</title>
        <authorList>
            <person name="Buettner E."/>
            <person name="Kellner H."/>
        </authorList>
    </citation>
    <scope>NUCLEOTIDE SEQUENCE</scope>
    <source>
        <strain evidence="3">IHI 201604</strain>
    </source>
</reference>
<accession>A0A9P5H1U9</accession>
<feature type="region of interest" description="Disordered" evidence="1">
    <location>
        <begin position="138"/>
        <end position="195"/>
    </location>
</feature>
<feature type="signal peptide" evidence="2">
    <location>
        <begin position="1"/>
        <end position="22"/>
    </location>
</feature>
<feature type="compositionally biased region" description="Polar residues" evidence="1">
    <location>
        <begin position="221"/>
        <end position="236"/>
    </location>
</feature>
<evidence type="ECO:0000313" key="4">
    <source>
        <dbReference type="Proteomes" id="UP000722485"/>
    </source>
</evidence>
<sequence length="282" mass="28237">MLFRSAASIALVAYASHVAAVAQPYKLIKGPVLGLSLARRDTNGYQPEQSVCGDGNTCAEACGTGYETCVSNDSSTHCYNPADDQICCSDGSGNSCDDGYYCSHDTAANTWCCPDAMNLVECAAAYNVDGALVSDAPVTSSAAPTTTSTTAEPTTTSTTPTSTEPETTSTSAETTTPEPTTTPAATTSKKATTKSVISTEVDDVTTTICPTPSAGYSTAWTGSNSTVTSAGPTQPYETPAASGSSSSSSAEVPAVTTGASGAATTTGASALLIIVAGIFALL</sequence>
<proteinExistence type="predicted"/>
<keyword evidence="2" id="KW-0732">Signal</keyword>
<feature type="region of interest" description="Disordered" evidence="1">
    <location>
        <begin position="221"/>
        <end position="252"/>
    </location>
</feature>
<dbReference type="OrthoDB" id="5409186at2759"/>
<gene>
    <name evidence="3" type="ORF">G7Z17_g10606</name>
</gene>
<evidence type="ECO:0000256" key="1">
    <source>
        <dbReference type="SAM" id="MobiDB-lite"/>
    </source>
</evidence>
<protein>
    <submittedName>
        <fullName evidence="3">Uncharacterized protein</fullName>
    </submittedName>
</protein>
<evidence type="ECO:0000313" key="3">
    <source>
        <dbReference type="EMBL" id="KAF7543611.1"/>
    </source>
</evidence>
<feature type="chain" id="PRO_5040480010" evidence="2">
    <location>
        <begin position="23"/>
        <end position="282"/>
    </location>
</feature>
<keyword evidence="4" id="KW-1185">Reference proteome</keyword>
<organism evidence="3 4">
    <name type="scientific">Cylindrodendrum hubeiense</name>
    <dbReference type="NCBI Taxonomy" id="595255"/>
    <lineage>
        <taxon>Eukaryota</taxon>
        <taxon>Fungi</taxon>
        <taxon>Dikarya</taxon>
        <taxon>Ascomycota</taxon>
        <taxon>Pezizomycotina</taxon>
        <taxon>Sordariomycetes</taxon>
        <taxon>Hypocreomycetidae</taxon>
        <taxon>Hypocreales</taxon>
        <taxon>Nectriaceae</taxon>
        <taxon>Cylindrodendrum</taxon>
    </lineage>
</organism>
<feature type="compositionally biased region" description="Low complexity" evidence="1">
    <location>
        <begin position="139"/>
        <end position="195"/>
    </location>
</feature>
<feature type="compositionally biased region" description="Low complexity" evidence="1">
    <location>
        <begin position="240"/>
        <end position="252"/>
    </location>
</feature>
<comment type="caution">
    <text evidence="3">The sequence shown here is derived from an EMBL/GenBank/DDBJ whole genome shotgun (WGS) entry which is preliminary data.</text>
</comment>
<dbReference type="EMBL" id="JAANBB010000355">
    <property type="protein sequence ID" value="KAF7543611.1"/>
    <property type="molecule type" value="Genomic_DNA"/>
</dbReference>
<name>A0A9P5H1U9_9HYPO</name>